<keyword evidence="2" id="KW-1185">Reference proteome</keyword>
<dbReference type="OrthoDB" id="2530105at2"/>
<dbReference type="InterPro" id="IPR012964">
    <property type="entry name" value="DUF1702"/>
</dbReference>
<dbReference type="RefSeq" id="WP_067685324.1">
    <property type="nucleotide sequence ID" value="NZ_LLZH01000013.1"/>
</dbReference>
<gene>
    <name evidence="1" type="ORF">ADL15_04670</name>
</gene>
<sequence length="334" mass="36971">MGIVAGIRRRILTPNVSQTSMAVRGFHVKSTAAKDRLETVGKSFLQGYALAAEARRPAEAEPRLDQITPEFRGFAYEGAAMAFAVRDGLPLGGKHMQRFLAGEGDRHVYMAYVGVGWAMARLPRVRWSTLHAPDPLLRWLVLDGYGFHQAYFKTEKYVTGQFRSERSPWPDDDYRRYAARAIDQGVGRAMWFVAGTDARRLHAMVQRFPEHRRADLYAGTGLAATYAGGADAAELRWLRTAVGEYAADLAQGASFAAGARVRAGLVVPHNEVATEVFCGRTTAEAAQVNDDALAGLDHHGHEPAYEQWRQRIKHTYLTTSVLPEPDRDLSRGTA</sequence>
<dbReference type="AlphaFoldDB" id="A0A0X3V9U4"/>
<reference evidence="1 2" key="1">
    <citation type="submission" date="2015-10" db="EMBL/GenBank/DDBJ databases">
        <authorList>
            <person name="Gilbert D.G."/>
        </authorList>
    </citation>
    <scope>NUCLEOTIDE SEQUENCE [LARGE SCALE GENOMIC DNA]</scope>
    <source>
        <strain evidence="1 2">NRRL B-16712</strain>
    </source>
</reference>
<comment type="caution">
    <text evidence="1">The sequence shown here is derived from an EMBL/GenBank/DDBJ whole genome shotgun (WGS) entry which is preliminary data.</text>
</comment>
<evidence type="ECO:0000313" key="2">
    <source>
        <dbReference type="Proteomes" id="UP000053244"/>
    </source>
</evidence>
<accession>A0A0X3V9U4</accession>
<protein>
    <submittedName>
        <fullName evidence="1">Enediyne biosynthesis protein</fullName>
    </submittedName>
</protein>
<dbReference type="Pfam" id="PF08012">
    <property type="entry name" value="DUF1702"/>
    <property type="match status" value="1"/>
</dbReference>
<evidence type="ECO:0000313" key="1">
    <source>
        <dbReference type="EMBL" id="KUL41545.1"/>
    </source>
</evidence>
<dbReference type="Proteomes" id="UP000053244">
    <property type="component" value="Unassembled WGS sequence"/>
</dbReference>
<name>A0A0X3V9U4_9ACTN</name>
<organism evidence="1 2">
    <name type="scientific">Actinoplanes awajinensis subsp. mycoplanecinus</name>
    <dbReference type="NCBI Taxonomy" id="135947"/>
    <lineage>
        <taxon>Bacteria</taxon>
        <taxon>Bacillati</taxon>
        <taxon>Actinomycetota</taxon>
        <taxon>Actinomycetes</taxon>
        <taxon>Micromonosporales</taxon>
        <taxon>Micromonosporaceae</taxon>
        <taxon>Actinoplanes</taxon>
    </lineage>
</organism>
<dbReference type="EMBL" id="LLZH01000013">
    <property type="protein sequence ID" value="KUL41545.1"/>
    <property type="molecule type" value="Genomic_DNA"/>
</dbReference>
<proteinExistence type="predicted"/>